<evidence type="ECO:0008006" key="3">
    <source>
        <dbReference type="Google" id="ProtNLM"/>
    </source>
</evidence>
<dbReference type="Gene3D" id="2.120.10.30">
    <property type="entry name" value="TolB, C-terminal domain"/>
    <property type="match status" value="2"/>
</dbReference>
<name>A0A7V3V057_UNCW3</name>
<comment type="caution">
    <text evidence="2">The sequence shown here is derived from an EMBL/GenBank/DDBJ whole genome shotgun (WGS) entry which is preliminary data.</text>
</comment>
<dbReference type="PANTHER" id="PTHR36842:SF1">
    <property type="entry name" value="PROTEIN TOLB"/>
    <property type="match status" value="1"/>
</dbReference>
<proteinExistence type="inferred from homology"/>
<reference evidence="2" key="1">
    <citation type="journal article" date="2020" name="mSystems">
        <title>Genome- and Community-Level Interaction Insights into Carbon Utilization and Element Cycling Functions of Hydrothermarchaeota in Hydrothermal Sediment.</title>
        <authorList>
            <person name="Zhou Z."/>
            <person name="Liu Y."/>
            <person name="Xu W."/>
            <person name="Pan J."/>
            <person name="Luo Z.H."/>
            <person name="Li M."/>
        </authorList>
    </citation>
    <scope>NUCLEOTIDE SEQUENCE [LARGE SCALE GENOMIC DNA]</scope>
    <source>
        <strain evidence="2">SpSt-914</strain>
    </source>
</reference>
<evidence type="ECO:0000256" key="1">
    <source>
        <dbReference type="ARBA" id="ARBA00009820"/>
    </source>
</evidence>
<evidence type="ECO:0000313" key="2">
    <source>
        <dbReference type="EMBL" id="HGD13351.1"/>
    </source>
</evidence>
<organism evidence="2">
    <name type="scientific">candidate division WOR-3 bacterium</name>
    <dbReference type="NCBI Taxonomy" id="2052148"/>
    <lineage>
        <taxon>Bacteria</taxon>
        <taxon>Bacteria division WOR-3</taxon>
    </lineage>
</organism>
<gene>
    <name evidence="2" type="ORF">ENX16_04655</name>
</gene>
<sequence length="918" mass="104739">MNTLYIVFFLTTIKVPGVQFDPGYSWFTIETEHFVIHFPARGVPVPQRLNFVRQVGMIAEEVRQTLQDGGVTVPQTPVQIVIADYYDYYNGYATPFPDNTIVILPFPPIAERANDDYWLRTLILHEFSHICQLDQCRGFLQILRRIFGRAVLPNALMPAWLLEGYAVYNETRFSTMGRLRSSEWRSQLYNAGVKTLTPDRGNTYELQRYPAGLAPYLFGSSLTEYGARCFGPAIWDRFNYVKSAIFPFFEELAFKKVFKKSTRALSAEWHNYLLARFDSLRQSLGNNLTQIKRLTDEGFDISAPRWSTDGSRIYYLTANGQEQNGIKELTLGTMTTRTIHHGWIAGNLSISRNGRYLAFTELVNRGNGYQQGDIFIYDLQTSKIKQLTTGERARDPDFAPDSFHLVYVSNCDGMSRLKILNYQTGEQKIVAELDNGDFFRQPRFSPAGNLIAVGVWRTGGYADIQVLDLKTGWQIPLTEDRANDQDPCWSRTGKFLYFISDRNGVNNLYAYGVESRKIYRGTNVLTGVFQPAVSPDNRRIALTILTPDGYDIGLIELNPGEWEEAEIYDDTLPEPDYHQLMPVMSSLYYYSPFPSVLPKFWLPWVNIGNGFTPGIFTLGWDVLQFHFYYVFAGYQYRNRTPQLNFTYELHRYRPILQLTGDFTIKTQESRIGLSLPITRTYSQQNAGLGVKFTHSQDIRMNFDIFYLFSNAQLFRFNVAPVQGRSFGIIADAQLPSLHRSSTLFRTVGYWREYLGRPPANWSLQPYLVLANGFGDTGRRGAFRIPAQPGVVLFPSSEASYLSAASAVISGLKFRIPVLWVERGLGVLPVFLQNINTAIFSEAALVSNNYFRVIEGWEAGIGIEFRTDLLIGHYLPLKLSIGSVNSVKNFKKPKGYLRLDSELSNEIFSRDKTWTLSAD</sequence>
<dbReference type="InterPro" id="IPR011659">
    <property type="entry name" value="WD40"/>
</dbReference>
<dbReference type="SUPFAM" id="SSF82171">
    <property type="entry name" value="DPP6 N-terminal domain-like"/>
    <property type="match status" value="1"/>
</dbReference>
<comment type="similarity">
    <text evidence="1">Belongs to the TolB family.</text>
</comment>
<dbReference type="PANTHER" id="PTHR36842">
    <property type="entry name" value="PROTEIN TOLB HOMOLOG"/>
    <property type="match status" value="1"/>
</dbReference>
<dbReference type="Pfam" id="PF07676">
    <property type="entry name" value="PD40"/>
    <property type="match status" value="2"/>
</dbReference>
<dbReference type="AlphaFoldDB" id="A0A7V3V057"/>
<dbReference type="EMBL" id="DTMZ01000103">
    <property type="protein sequence ID" value="HGD13351.1"/>
    <property type="molecule type" value="Genomic_DNA"/>
</dbReference>
<dbReference type="InterPro" id="IPR011042">
    <property type="entry name" value="6-blade_b-propeller_TolB-like"/>
</dbReference>
<protein>
    <recommendedName>
        <fullName evidence="3">Bacterial surface antigen (D15) domain-containing protein</fullName>
    </recommendedName>
</protein>
<accession>A0A7V3V057</accession>